<evidence type="ECO:0000313" key="3">
    <source>
        <dbReference type="EMBL" id="VEU34948.1"/>
    </source>
</evidence>
<dbReference type="OrthoDB" id="46969at2759"/>
<feature type="compositionally biased region" description="Basic and acidic residues" evidence="1">
    <location>
        <begin position="1"/>
        <end position="16"/>
    </location>
</feature>
<dbReference type="SUPFAM" id="SSF82199">
    <property type="entry name" value="SET domain"/>
    <property type="match status" value="1"/>
</dbReference>
<dbReference type="PROSITE" id="PS50280">
    <property type="entry name" value="SET"/>
    <property type="match status" value="1"/>
</dbReference>
<dbReference type="InterPro" id="IPR046341">
    <property type="entry name" value="SET_dom_sf"/>
</dbReference>
<dbReference type="Proteomes" id="UP000291116">
    <property type="component" value="Unassembled WGS sequence"/>
</dbReference>
<reference evidence="3 4" key="1">
    <citation type="submission" date="2019-01" db="EMBL/GenBank/DDBJ databases">
        <authorList>
            <person name="Ferrante I. M."/>
        </authorList>
    </citation>
    <scope>NUCLEOTIDE SEQUENCE [LARGE SCALE GENOMIC DNA]</scope>
    <source>
        <strain evidence="3 4">B856</strain>
    </source>
</reference>
<sequence length="302" mass="33812">MDRRAQIEFGRQDRSVSRMGGGQNLRQQQRLAQGSASKKQSAKSIPRDCATSHYKRLIHDALTWRFLQDTYIETVDNRGYSVRRDDLPSYSGFAVQVEIRDDGHRGRSVYAAEPIKKGTKVWKSTHLVSFSTPFELQSFLGELDHDLQCDALLWAYVEKGEGYVSLALDPASFVNHGETEEDINLDGDCYALRDIRMGEELLENYTHFIGFGEEEGVEWYNHIRGLAWQEGDLGSRTAESTNEYNLLGAPKMGIGGVVDAAGEYAPGRNPAAWMAGLLLLVLVLRRAGSLPFFSGKKEKEGL</sequence>
<dbReference type="EMBL" id="CAACVS010000044">
    <property type="protein sequence ID" value="VEU34948.1"/>
    <property type="molecule type" value="Genomic_DNA"/>
</dbReference>
<evidence type="ECO:0000313" key="4">
    <source>
        <dbReference type="Proteomes" id="UP000291116"/>
    </source>
</evidence>
<name>A0A448YYT1_9STRA</name>
<organism evidence="3 4">
    <name type="scientific">Pseudo-nitzschia multistriata</name>
    <dbReference type="NCBI Taxonomy" id="183589"/>
    <lineage>
        <taxon>Eukaryota</taxon>
        <taxon>Sar</taxon>
        <taxon>Stramenopiles</taxon>
        <taxon>Ochrophyta</taxon>
        <taxon>Bacillariophyta</taxon>
        <taxon>Bacillariophyceae</taxon>
        <taxon>Bacillariophycidae</taxon>
        <taxon>Bacillariales</taxon>
        <taxon>Bacillariaceae</taxon>
        <taxon>Pseudo-nitzschia</taxon>
    </lineage>
</organism>
<evidence type="ECO:0000256" key="1">
    <source>
        <dbReference type="SAM" id="MobiDB-lite"/>
    </source>
</evidence>
<feature type="domain" description="SET" evidence="2">
    <location>
        <begin position="95"/>
        <end position="206"/>
    </location>
</feature>
<protein>
    <recommendedName>
        <fullName evidence="2">SET domain-containing protein</fullName>
    </recommendedName>
</protein>
<dbReference type="Gene3D" id="2.170.270.10">
    <property type="entry name" value="SET domain"/>
    <property type="match status" value="1"/>
</dbReference>
<proteinExistence type="predicted"/>
<accession>A0A448YYT1</accession>
<dbReference type="InterPro" id="IPR001214">
    <property type="entry name" value="SET_dom"/>
</dbReference>
<feature type="region of interest" description="Disordered" evidence="1">
    <location>
        <begin position="1"/>
        <end position="25"/>
    </location>
</feature>
<dbReference type="AlphaFoldDB" id="A0A448YYT1"/>
<evidence type="ECO:0000259" key="2">
    <source>
        <dbReference type="PROSITE" id="PS50280"/>
    </source>
</evidence>
<gene>
    <name evidence="3" type="ORF">PSNMU_V1.4_AUG-EV-PASAV3_0016700</name>
</gene>
<keyword evidence="4" id="KW-1185">Reference proteome</keyword>